<comment type="caution">
    <text evidence="7">The sequence shown here is derived from an EMBL/GenBank/DDBJ whole genome shotgun (WGS) entry which is preliminary data.</text>
</comment>
<evidence type="ECO:0000256" key="4">
    <source>
        <dbReference type="ARBA" id="ARBA00023136"/>
    </source>
</evidence>
<evidence type="ECO:0000313" key="7">
    <source>
        <dbReference type="EMBL" id="NHE58151.1"/>
    </source>
</evidence>
<evidence type="ECO:0000256" key="5">
    <source>
        <dbReference type="SAM" id="Phobius"/>
    </source>
</evidence>
<protein>
    <submittedName>
        <fullName evidence="7">DoxX family membrane protein</fullName>
    </submittedName>
</protein>
<proteinExistence type="predicted"/>
<dbReference type="EMBL" id="JAANYN010000006">
    <property type="protein sequence ID" value="NHE58151.1"/>
    <property type="molecule type" value="Genomic_DNA"/>
</dbReference>
<sequence>MKSLSFIFIRLGVGISMLGHGLVRIPKISNFSSGMVDSFNGSYLPEFIIVPFSLVLPFLEFLLGLMLLLGWHTRMAGILGGVLMLFLMFGTAMIENWGALPSQMIHLLFFIFVYEFNDKNAWALDSIFSKK</sequence>
<accession>A0ABX0HCK6</accession>
<keyword evidence="4 5" id="KW-0472">Membrane</keyword>
<name>A0ABX0HCK6_9BACT</name>
<evidence type="ECO:0000256" key="1">
    <source>
        <dbReference type="ARBA" id="ARBA00004141"/>
    </source>
</evidence>
<dbReference type="RefSeq" id="WP_166148268.1">
    <property type="nucleotide sequence ID" value="NZ_JAANYN010000006.1"/>
</dbReference>
<evidence type="ECO:0000259" key="6">
    <source>
        <dbReference type="Pfam" id="PF07291"/>
    </source>
</evidence>
<keyword evidence="3 5" id="KW-1133">Transmembrane helix</keyword>
<dbReference type="Pfam" id="PF07291">
    <property type="entry name" value="MauE"/>
    <property type="match status" value="1"/>
</dbReference>
<reference evidence="7 8" key="1">
    <citation type="submission" date="2020-03" db="EMBL/GenBank/DDBJ databases">
        <title>Cyclobacterium plantarum sp. nov., a marine bacterium isolated from a coastal-marine wetland.</title>
        <authorList>
            <person name="Sanchez-Porro C."/>
            <person name="Ventosa A."/>
            <person name="Amoozegar M."/>
        </authorList>
    </citation>
    <scope>NUCLEOTIDE SEQUENCE [LARGE SCALE GENOMIC DNA]</scope>
    <source>
        <strain evidence="7 8">GBPx2</strain>
    </source>
</reference>
<gene>
    <name evidence="7" type="ORF">G9Q97_15170</name>
</gene>
<keyword evidence="8" id="KW-1185">Reference proteome</keyword>
<feature type="transmembrane region" description="Helical" evidence="5">
    <location>
        <begin position="48"/>
        <end position="69"/>
    </location>
</feature>
<evidence type="ECO:0000256" key="2">
    <source>
        <dbReference type="ARBA" id="ARBA00022692"/>
    </source>
</evidence>
<evidence type="ECO:0000256" key="3">
    <source>
        <dbReference type="ARBA" id="ARBA00022989"/>
    </source>
</evidence>
<feature type="domain" description="Methylamine utilisation protein MauE" evidence="6">
    <location>
        <begin position="8"/>
        <end position="92"/>
    </location>
</feature>
<keyword evidence="2 5" id="KW-0812">Transmembrane</keyword>
<evidence type="ECO:0000313" key="8">
    <source>
        <dbReference type="Proteomes" id="UP000649799"/>
    </source>
</evidence>
<feature type="transmembrane region" description="Helical" evidence="5">
    <location>
        <begin position="76"/>
        <end position="94"/>
    </location>
</feature>
<comment type="subcellular location">
    <subcellularLocation>
        <location evidence="1">Membrane</location>
        <topology evidence="1">Multi-pass membrane protein</topology>
    </subcellularLocation>
</comment>
<dbReference type="Proteomes" id="UP000649799">
    <property type="component" value="Unassembled WGS sequence"/>
</dbReference>
<dbReference type="InterPro" id="IPR009908">
    <property type="entry name" value="Methylamine_util_MauE"/>
</dbReference>
<organism evidence="7 8">
    <name type="scientific">Cyclobacterium plantarum</name>
    <dbReference type="NCBI Taxonomy" id="2716263"/>
    <lineage>
        <taxon>Bacteria</taxon>
        <taxon>Pseudomonadati</taxon>
        <taxon>Bacteroidota</taxon>
        <taxon>Cytophagia</taxon>
        <taxon>Cytophagales</taxon>
        <taxon>Cyclobacteriaceae</taxon>
        <taxon>Cyclobacterium</taxon>
    </lineage>
</organism>